<gene>
    <name evidence="2" type="ORF">KK062_26595</name>
</gene>
<feature type="transmembrane region" description="Helical" evidence="1">
    <location>
        <begin position="264"/>
        <end position="297"/>
    </location>
</feature>
<proteinExistence type="predicted"/>
<organism evidence="2 3">
    <name type="scientific">Dawidia cretensis</name>
    <dbReference type="NCBI Taxonomy" id="2782350"/>
    <lineage>
        <taxon>Bacteria</taxon>
        <taxon>Pseudomonadati</taxon>
        <taxon>Bacteroidota</taxon>
        <taxon>Cytophagia</taxon>
        <taxon>Cytophagales</taxon>
        <taxon>Chryseotaleaceae</taxon>
        <taxon>Dawidia</taxon>
    </lineage>
</organism>
<feature type="transmembrane region" description="Helical" evidence="1">
    <location>
        <begin position="150"/>
        <end position="174"/>
    </location>
</feature>
<sequence>MNKVKTILLVLLLCYLVYVIITILLMASLDHLVLTSWFKNKFPEAYLISEFETTYFTVAHHNFLKVTSPWIIGFLGGFIALMAIFWNDGLRHTGNFIGDLSSAFNFVRRSWRSLTRKQKSIVTITLSAMFGIKIVLFLILPFSVDEAFNFVYFADKGLFLTTTFSNNHILYNLFSSAWSKTGLDPLYTCRITSIMAGMVVHFVIFILARHFFSFTVALWTMFLTGVTLWVNVLSTIGTTYMLMTCCWLIGMAALIRIIRSRGNAGQYLFIFISTIGMYASKIFIIPLGGLVLTWICFEIKFGTIKKNTLKIILVTATIATLTLLLYLPMYLWSGGEAVFATHLVLHSFPEHFPLLLETMSIATDVNSKTYIVLVLYLLVGILFYKRASNNLKFLFTVAAANIFALAIFILAVHVYPPGRALIYLNIIFFGLLALGISEFIPKLIQKEHEVNIFYSVALAAKILGSIYIFHYGWQTRLIGDIQDHAFYKRLDQIADCIVSTQPKAVYEDRQDRFLSFYTRLAAIRRSVPLVFEYSQAQADSCDVCIFYEHPPHVLEGHLQVCASDFGDIYLKRNRIPTIDSSCFQTDDGL</sequence>
<feature type="transmembrane region" description="Helical" evidence="1">
    <location>
        <begin position="393"/>
        <end position="415"/>
    </location>
</feature>
<evidence type="ECO:0000313" key="2">
    <source>
        <dbReference type="EMBL" id="MBT1711839.1"/>
    </source>
</evidence>
<feature type="transmembrane region" description="Helical" evidence="1">
    <location>
        <begin position="421"/>
        <end position="440"/>
    </location>
</feature>
<reference evidence="2 3" key="1">
    <citation type="submission" date="2021-05" db="EMBL/GenBank/DDBJ databases">
        <title>A Polyphasic approach of four new species of the genus Ohtaekwangia: Ohtaekwangia histidinii sp. nov., Ohtaekwangia cretensis sp. nov., Ohtaekwangia indiensis sp. nov., Ohtaekwangia reichenbachii sp. nov. from diverse environment.</title>
        <authorList>
            <person name="Octaviana S."/>
        </authorList>
    </citation>
    <scope>NUCLEOTIDE SEQUENCE [LARGE SCALE GENOMIC DNA]</scope>
    <source>
        <strain evidence="2 3">PWU5</strain>
    </source>
</reference>
<dbReference type="RefSeq" id="WP_254087409.1">
    <property type="nucleotide sequence ID" value="NZ_JAHESE010000042.1"/>
</dbReference>
<dbReference type="GO" id="GO:0016757">
    <property type="term" value="F:glycosyltransferase activity"/>
    <property type="evidence" value="ECO:0007669"/>
    <property type="project" value="UniProtKB-KW"/>
</dbReference>
<feature type="transmembrane region" description="Helical" evidence="1">
    <location>
        <begin position="70"/>
        <end position="87"/>
    </location>
</feature>
<keyword evidence="1" id="KW-0472">Membrane</keyword>
<protein>
    <submittedName>
        <fullName evidence="2">Glycosyltransferase family 39 protein</fullName>
        <ecNumber evidence="2">2.4.-.-</ecNumber>
    </submittedName>
</protein>
<feature type="transmembrane region" description="Helical" evidence="1">
    <location>
        <begin position="186"/>
        <end position="208"/>
    </location>
</feature>
<dbReference type="EC" id="2.4.-.-" evidence="2"/>
<feature type="transmembrane region" description="Helical" evidence="1">
    <location>
        <begin position="240"/>
        <end position="258"/>
    </location>
</feature>
<keyword evidence="2" id="KW-0328">Glycosyltransferase</keyword>
<evidence type="ECO:0000313" key="3">
    <source>
        <dbReference type="Proteomes" id="UP001319080"/>
    </source>
</evidence>
<feature type="transmembrane region" description="Helical" evidence="1">
    <location>
        <begin position="214"/>
        <end position="233"/>
    </location>
</feature>
<dbReference type="Proteomes" id="UP001319080">
    <property type="component" value="Unassembled WGS sequence"/>
</dbReference>
<feature type="transmembrane region" description="Helical" evidence="1">
    <location>
        <begin position="452"/>
        <end position="473"/>
    </location>
</feature>
<feature type="transmembrane region" description="Helical" evidence="1">
    <location>
        <begin position="121"/>
        <end position="144"/>
    </location>
</feature>
<keyword evidence="3" id="KW-1185">Reference proteome</keyword>
<accession>A0AAP2GT54</accession>
<keyword evidence="1" id="KW-0812">Transmembrane</keyword>
<evidence type="ECO:0000256" key="1">
    <source>
        <dbReference type="SAM" id="Phobius"/>
    </source>
</evidence>
<name>A0AAP2GT54_9BACT</name>
<keyword evidence="1" id="KW-1133">Transmembrane helix</keyword>
<keyword evidence="2" id="KW-0808">Transferase</keyword>
<dbReference type="EMBL" id="JAHESE010000042">
    <property type="protein sequence ID" value="MBT1711839.1"/>
    <property type="molecule type" value="Genomic_DNA"/>
</dbReference>
<comment type="caution">
    <text evidence="2">The sequence shown here is derived from an EMBL/GenBank/DDBJ whole genome shotgun (WGS) entry which is preliminary data.</text>
</comment>
<feature type="transmembrane region" description="Helical" evidence="1">
    <location>
        <begin position="7"/>
        <end position="29"/>
    </location>
</feature>
<feature type="transmembrane region" description="Helical" evidence="1">
    <location>
        <begin position="367"/>
        <end position="384"/>
    </location>
</feature>
<dbReference type="AlphaFoldDB" id="A0AAP2GT54"/>
<feature type="transmembrane region" description="Helical" evidence="1">
    <location>
        <begin position="309"/>
        <end position="332"/>
    </location>
</feature>